<name>A0A4V3DF67_9PROT</name>
<dbReference type="CDD" id="cd00156">
    <property type="entry name" value="REC"/>
    <property type="match status" value="1"/>
</dbReference>
<dbReference type="PROSITE" id="PS50110">
    <property type="entry name" value="RESPONSE_REGULATORY"/>
    <property type="match status" value="1"/>
</dbReference>
<evidence type="ECO:0000313" key="4">
    <source>
        <dbReference type="EMBL" id="TDQ83430.1"/>
    </source>
</evidence>
<keyword evidence="5" id="KW-1185">Reference proteome</keyword>
<comment type="caution">
    <text evidence="4">The sequence shown here is derived from an EMBL/GenBank/DDBJ whole genome shotgun (WGS) entry which is preliminary data.</text>
</comment>
<dbReference type="RefSeq" id="WP_133613185.1">
    <property type="nucleotide sequence ID" value="NZ_SNYW01000007.1"/>
</dbReference>
<proteinExistence type="predicted"/>
<dbReference type="Gene3D" id="3.40.50.2300">
    <property type="match status" value="1"/>
</dbReference>
<keyword evidence="1 2" id="KW-0597">Phosphoprotein</keyword>
<dbReference type="PANTHER" id="PTHR44591:SF3">
    <property type="entry name" value="RESPONSE REGULATORY DOMAIN-CONTAINING PROTEIN"/>
    <property type="match status" value="1"/>
</dbReference>
<dbReference type="OrthoDB" id="7326651at2"/>
<sequence length="183" mass="19989">MTTSPDRTQQAMDTPAQWMVLCLSALSHGDDPLFAEESAEECSAANQRPWNILLVDDDEEVHHAMDLALGNAVIHGRALRIEHCHSASAAHEMLAAESPRVDLVLLDVVMETEDAGLGLLDEIRTQPATRDLPVLLHTGQPGRAPESAVRRRYDISGYLTKSNVTRPILVTALESALLGRKLP</sequence>
<feature type="modified residue" description="4-aspartylphosphate" evidence="2">
    <location>
        <position position="107"/>
    </location>
</feature>
<dbReference type="GO" id="GO:0000160">
    <property type="term" value="P:phosphorelay signal transduction system"/>
    <property type="evidence" value="ECO:0007669"/>
    <property type="project" value="InterPro"/>
</dbReference>
<gene>
    <name evidence="4" type="ORF">A8950_1717</name>
</gene>
<evidence type="ECO:0000313" key="5">
    <source>
        <dbReference type="Proteomes" id="UP000295783"/>
    </source>
</evidence>
<evidence type="ECO:0000259" key="3">
    <source>
        <dbReference type="PROSITE" id="PS50110"/>
    </source>
</evidence>
<dbReference type="Proteomes" id="UP000295783">
    <property type="component" value="Unassembled WGS sequence"/>
</dbReference>
<dbReference type="PANTHER" id="PTHR44591">
    <property type="entry name" value="STRESS RESPONSE REGULATOR PROTEIN 1"/>
    <property type="match status" value="1"/>
</dbReference>
<dbReference type="SUPFAM" id="SSF52172">
    <property type="entry name" value="CheY-like"/>
    <property type="match status" value="1"/>
</dbReference>
<reference evidence="4 5" key="1">
    <citation type="submission" date="2019-03" db="EMBL/GenBank/DDBJ databases">
        <title>Genomic Encyclopedia of Type Strains, Phase III (KMG-III): the genomes of soil and plant-associated and newly described type strains.</title>
        <authorList>
            <person name="Whitman W."/>
        </authorList>
    </citation>
    <scope>NUCLEOTIDE SEQUENCE [LARGE SCALE GENOMIC DNA]</scope>
    <source>
        <strain evidence="4 5">CGMCC 1.7660</strain>
    </source>
</reference>
<dbReference type="InterPro" id="IPR011006">
    <property type="entry name" value="CheY-like_superfamily"/>
</dbReference>
<dbReference type="EMBL" id="SNYW01000007">
    <property type="protein sequence ID" value="TDQ83430.1"/>
    <property type="molecule type" value="Genomic_DNA"/>
</dbReference>
<feature type="domain" description="Response regulatory" evidence="3">
    <location>
        <begin position="51"/>
        <end position="176"/>
    </location>
</feature>
<evidence type="ECO:0000256" key="1">
    <source>
        <dbReference type="ARBA" id="ARBA00022553"/>
    </source>
</evidence>
<dbReference type="Pfam" id="PF00072">
    <property type="entry name" value="Response_reg"/>
    <property type="match status" value="1"/>
</dbReference>
<dbReference type="InterPro" id="IPR001789">
    <property type="entry name" value="Sig_transdc_resp-reg_receiver"/>
</dbReference>
<dbReference type="AlphaFoldDB" id="A0A4V3DF67"/>
<accession>A0A4V3DF67</accession>
<evidence type="ECO:0000256" key="2">
    <source>
        <dbReference type="PROSITE-ProRule" id="PRU00169"/>
    </source>
</evidence>
<dbReference type="SMART" id="SM00448">
    <property type="entry name" value="REC"/>
    <property type="match status" value="1"/>
</dbReference>
<organism evidence="4 5">
    <name type="scientific">Dongia mobilis</name>
    <dbReference type="NCBI Taxonomy" id="578943"/>
    <lineage>
        <taxon>Bacteria</taxon>
        <taxon>Pseudomonadati</taxon>
        <taxon>Pseudomonadota</taxon>
        <taxon>Alphaproteobacteria</taxon>
        <taxon>Rhodospirillales</taxon>
        <taxon>Dongiaceae</taxon>
        <taxon>Dongia</taxon>
    </lineage>
</organism>
<protein>
    <submittedName>
        <fullName evidence="4">Response regulator receiver domain-containing protein</fullName>
    </submittedName>
</protein>
<dbReference type="InterPro" id="IPR050595">
    <property type="entry name" value="Bact_response_regulator"/>
</dbReference>